<evidence type="ECO:0000313" key="2">
    <source>
        <dbReference type="Proteomes" id="UP001482620"/>
    </source>
</evidence>
<evidence type="ECO:0000313" key="1">
    <source>
        <dbReference type="EMBL" id="MEQ2245858.1"/>
    </source>
</evidence>
<gene>
    <name evidence="1" type="ORF">ILYODFUR_032249</name>
</gene>
<protein>
    <submittedName>
        <fullName evidence="1">Uncharacterized protein</fullName>
    </submittedName>
</protein>
<keyword evidence="2" id="KW-1185">Reference proteome</keyword>
<accession>A0ABV0UPN6</accession>
<organism evidence="1 2">
    <name type="scientific">Ilyodon furcidens</name>
    <name type="common">goldbreast splitfin</name>
    <dbReference type="NCBI Taxonomy" id="33524"/>
    <lineage>
        <taxon>Eukaryota</taxon>
        <taxon>Metazoa</taxon>
        <taxon>Chordata</taxon>
        <taxon>Craniata</taxon>
        <taxon>Vertebrata</taxon>
        <taxon>Euteleostomi</taxon>
        <taxon>Actinopterygii</taxon>
        <taxon>Neopterygii</taxon>
        <taxon>Teleostei</taxon>
        <taxon>Neoteleostei</taxon>
        <taxon>Acanthomorphata</taxon>
        <taxon>Ovalentaria</taxon>
        <taxon>Atherinomorphae</taxon>
        <taxon>Cyprinodontiformes</taxon>
        <taxon>Goodeidae</taxon>
        <taxon>Ilyodon</taxon>
    </lineage>
</organism>
<sequence length="136" mass="15309">MESKTQTPDFHQLSVFITNHPFRSTSGGDRSLEHDWVAGSVSPSRLVVLCDRTSQKEEHLETDREMFIPAQDGRKILLSSCSLVVQWSGICAEGGEGSTELIEDICWWLEQLEVGHREAGAHLQESTNERRGTPWT</sequence>
<feature type="non-terminal residue" evidence="1">
    <location>
        <position position="136"/>
    </location>
</feature>
<dbReference type="EMBL" id="JAHRIQ010074702">
    <property type="protein sequence ID" value="MEQ2245858.1"/>
    <property type="molecule type" value="Genomic_DNA"/>
</dbReference>
<proteinExistence type="predicted"/>
<name>A0ABV0UPN6_9TELE</name>
<dbReference type="Proteomes" id="UP001482620">
    <property type="component" value="Unassembled WGS sequence"/>
</dbReference>
<reference evidence="1 2" key="1">
    <citation type="submission" date="2021-06" db="EMBL/GenBank/DDBJ databases">
        <authorList>
            <person name="Palmer J.M."/>
        </authorList>
    </citation>
    <scope>NUCLEOTIDE SEQUENCE [LARGE SCALE GENOMIC DNA]</scope>
    <source>
        <strain evidence="2">if_2019</strain>
        <tissue evidence="1">Muscle</tissue>
    </source>
</reference>
<comment type="caution">
    <text evidence="1">The sequence shown here is derived from an EMBL/GenBank/DDBJ whole genome shotgun (WGS) entry which is preliminary data.</text>
</comment>